<dbReference type="PROSITE" id="PS50943">
    <property type="entry name" value="HTH_CROC1"/>
    <property type="match status" value="1"/>
</dbReference>
<protein>
    <submittedName>
        <fullName evidence="2">Transcriptional regulator</fullName>
    </submittedName>
</protein>
<reference evidence="2 3" key="1">
    <citation type="submission" date="2017-08" db="EMBL/GenBank/DDBJ databases">
        <title>Draft genome sequence of filamentous cyanobacterium Calothrix elsteri CCALA 953.</title>
        <authorList>
            <person name="Gagunashvili A.N."/>
            <person name="Elster J."/>
            <person name="Andresson O.S."/>
        </authorList>
    </citation>
    <scope>NUCLEOTIDE SEQUENCE [LARGE SCALE GENOMIC DNA]</scope>
    <source>
        <strain evidence="2 3">CCALA 953</strain>
    </source>
</reference>
<proteinExistence type="predicted"/>
<dbReference type="SUPFAM" id="SSF47413">
    <property type="entry name" value="lambda repressor-like DNA-binding domains"/>
    <property type="match status" value="1"/>
</dbReference>
<name>A0A2A2TF65_9CYAN</name>
<dbReference type="EMBL" id="NTFS01000239">
    <property type="protein sequence ID" value="PAX52437.1"/>
    <property type="molecule type" value="Genomic_DNA"/>
</dbReference>
<evidence type="ECO:0000313" key="3">
    <source>
        <dbReference type="Proteomes" id="UP000218238"/>
    </source>
</evidence>
<dbReference type="InterPro" id="IPR010982">
    <property type="entry name" value="Lambda_DNA-bd_dom_sf"/>
</dbReference>
<accession>A0A2A2TF65</accession>
<dbReference type="GO" id="GO:0003677">
    <property type="term" value="F:DNA binding"/>
    <property type="evidence" value="ECO:0007669"/>
    <property type="project" value="InterPro"/>
</dbReference>
<dbReference type="Pfam" id="PF01381">
    <property type="entry name" value="HTH_3"/>
    <property type="match status" value="1"/>
</dbReference>
<comment type="caution">
    <text evidence="2">The sequence shown here is derived from an EMBL/GenBank/DDBJ whole genome shotgun (WGS) entry which is preliminary data.</text>
</comment>
<evidence type="ECO:0000259" key="1">
    <source>
        <dbReference type="PROSITE" id="PS50943"/>
    </source>
</evidence>
<dbReference type="InterPro" id="IPR001387">
    <property type="entry name" value="Cro/C1-type_HTH"/>
</dbReference>
<dbReference type="CDD" id="cd00093">
    <property type="entry name" value="HTH_XRE"/>
    <property type="match status" value="1"/>
</dbReference>
<gene>
    <name evidence="2" type="ORF">CK510_19340</name>
</gene>
<dbReference type="Gene3D" id="1.10.260.40">
    <property type="entry name" value="lambda repressor-like DNA-binding domains"/>
    <property type="match status" value="1"/>
</dbReference>
<sequence length="125" mass="13880">MDLEARKKLGVVIKMARDSMSQRSFAKELGVSYTTVQLWEKGESIPDIMNLANIADRTGYTIEGLLNYLGVKSQPHNSEIQQIVKQIRVMPMSEIGIVLKAIADRVKTDSTSESSVDKVKPEVGK</sequence>
<organism evidence="2 3">
    <name type="scientific">Brunnivagina elsteri CCALA 953</name>
    <dbReference type="NCBI Taxonomy" id="987040"/>
    <lineage>
        <taxon>Bacteria</taxon>
        <taxon>Bacillati</taxon>
        <taxon>Cyanobacteriota</taxon>
        <taxon>Cyanophyceae</taxon>
        <taxon>Nostocales</taxon>
        <taxon>Calotrichaceae</taxon>
        <taxon>Brunnivagina</taxon>
    </lineage>
</organism>
<dbReference type="Proteomes" id="UP000218238">
    <property type="component" value="Unassembled WGS sequence"/>
</dbReference>
<feature type="domain" description="HTH cro/C1-type" evidence="1">
    <location>
        <begin position="20"/>
        <end position="65"/>
    </location>
</feature>
<keyword evidence="3" id="KW-1185">Reference proteome</keyword>
<dbReference type="AlphaFoldDB" id="A0A2A2TF65"/>
<evidence type="ECO:0000313" key="2">
    <source>
        <dbReference type="EMBL" id="PAX52437.1"/>
    </source>
</evidence>
<dbReference type="SMART" id="SM00530">
    <property type="entry name" value="HTH_XRE"/>
    <property type="match status" value="1"/>
</dbReference>
<dbReference type="OrthoDB" id="465668at2"/>